<reference evidence="2" key="1">
    <citation type="submission" date="2020-02" db="EMBL/GenBank/DDBJ databases">
        <authorList>
            <person name="Meier V. D."/>
        </authorList>
    </citation>
    <scope>NUCLEOTIDE SEQUENCE</scope>
    <source>
        <strain evidence="2">AVDCRST_MAG70</strain>
    </source>
</reference>
<dbReference type="EMBL" id="CADCWH010000263">
    <property type="protein sequence ID" value="CAA9560946.1"/>
    <property type="molecule type" value="Genomic_DNA"/>
</dbReference>
<protein>
    <submittedName>
        <fullName evidence="2">Uncharacterized protein</fullName>
    </submittedName>
</protein>
<evidence type="ECO:0000256" key="1">
    <source>
        <dbReference type="SAM" id="MobiDB-lite"/>
    </source>
</evidence>
<name>A0A6J4UZY2_9BACT</name>
<dbReference type="AlphaFoldDB" id="A0A6J4UZY2"/>
<proteinExistence type="predicted"/>
<feature type="compositionally biased region" description="Basic and acidic residues" evidence="1">
    <location>
        <begin position="59"/>
        <end position="82"/>
    </location>
</feature>
<feature type="region of interest" description="Disordered" evidence="1">
    <location>
        <begin position="1"/>
        <end position="28"/>
    </location>
</feature>
<accession>A0A6J4UZY2</accession>
<evidence type="ECO:0000313" key="2">
    <source>
        <dbReference type="EMBL" id="CAA9560946.1"/>
    </source>
</evidence>
<gene>
    <name evidence="2" type="ORF">AVDCRST_MAG70-1658</name>
</gene>
<organism evidence="2">
    <name type="scientific">uncultured Thermomicrobiales bacterium</name>
    <dbReference type="NCBI Taxonomy" id="1645740"/>
    <lineage>
        <taxon>Bacteria</taxon>
        <taxon>Pseudomonadati</taxon>
        <taxon>Thermomicrobiota</taxon>
        <taxon>Thermomicrobia</taxon>
        <taxon>Thermomicrobiales</taxon>
        <taxon>environmental samples</taxon>
    </lineage>
</organism>
<feature type="region of interest" description="Disordered" evidence="1">
    <location>
        <begin position="59"/>
        <end position="93"/>
    </location>
</feature>
<sequence>MTSQDTASAGPNPPCEIGRSHPRDRHRMRPVVGHTGVWECARHGLFARVVPTVEADAVERGDPFPSHDDSPAEVVRQGDERQGGVLMYYRPTA</sequence>